<evidence type="ECO:0000313" key="2">
    <source>
        <dbReference type="Proteomes" id="UP000556700"/>
    </source>
</evidence>
<dbReference type="Proteomes" id="UP000556700">
    <property type="component" value="Unassembled WGS sequence"/>
</dbReference>
<comment type="caution">
    <text evidence="1">The sequence shown here is derived from an EMBL/GenBank/DDBJ whole genome shotgun (WGS) entry which is preliminary data.</text>
</comment>
<sequence>MTKCNFNINFTEPVDKLIEKAKNGITSIGGTFEGNMKKGIYSIPTQAGKVTGNYLVKENSIVFEIIDKPALVSCKKIENELRKYLSSTSEALLSFD</sequence>
<organism evidence="1 2">
    <name type="scientific">Flavobacterium chungangense</name>
    <dbReference type="NCBI Taxonomy" id="554283"/>
    <lineage>
        <taxon>Bacteria</taxon>
        <taxon>Pseudomonadati</taxon>
        <taxon>Bacteroidota</taxon>
        <taxon>Flavobacteriia</taxon>
        <taxon>Flavobacteriales</taxon>
        <taxon>Flavobacteriaceae</taxon>
        <taxon>Flavobacterium</taxon>
    </lineage>
</organism>
<dbReference type="AlphaFoldDB" id="A0A6V6ZF01"/>
<evidence type="ECO:0000313" key="1">
    <source>
        <dbReference type="EMBL" id="CAD0009462.1"/>
    </source>
</evidence>
<accession>A0A6V6ZF01</accession>
<protein>
    <submittedName>
        <fullName evidence="1">Uncharacterized protein</fullName>
    </submittedName>
</protein>
<keyword evidence="2" id="KW-1185">Reference proteome</keyword>
<proteinExistence type="predicted"/>
<dbReference type="EMBL" id="CAIJDO010000269">
    <property type="protein sequence ID" value="CAD0009462.1"/>
    <property type="molecule type" value="Genomic_DNA"/>
</dbReference>
<reference evidence="1 2" key="1">
    <citation type="submission" date="2020-06" db="EMBL/GenBank/DDBJ databases">
        <authorList>
            <person name="Criscuolo A."/>
        </authorList>
    </citation>
    <scope>NUCLEOTIDE SEQUENCE [LARGE SCALE GENOMIC DNA]</scope>
    <source>
        <strain evidence="2">CIP 110025</strain>
    </source>
</reference>
<name>A0A6V6ZF01_9FLAO</name>
<gene>
    <name evidence="1" type="ORF">FLACHUCJ7_04250</name>
</gene>
<dbReference type="RefSeq" id="WP_031453376.1">
    <property type="nucleotide sequence ID" value="NZ_CAIJDO010000269.1"/>
</dbReference>